<evidence type="ECO:0000313" key="11">
    <source>
        <dbReference type="EMBL" id="CAH9102429.1"/>
    </source>
</evidence>
<dbReference type="GO" id="GO:0019706">
    <property type="term" value="F:protein-cysteine S-palmitoyltransferase activity"/>
    <property type="evidence" value="ECO:0007669"/>
    <property type="project" value="UniProtKB-EC"/>
</dbReference>
<dbReference type="EMBL" id="CAMAPE010000041">
    <property type="protein sequence ID" value="CAH9102429.1"/>
    <property type="molecule type" value="Genomic_DNA"/>
</dbReference>
<evidence type="ECO:0000313" key="12">
    <source>
        <dbReference type="Proteomes" id="UP001152484"/>
    </source>
</evidence>
<dbReference type="EC" id="2.3.1.225" evidence="8"/>
<evidence type="ECO:0000256" key="4">
    <source>
        <dbReference type="ARBA" id="ARBA00022692"/>
    </source>
</evidence>
<feature type="region of interest" description="Disordered" evidence="9">
    <location>
        <begin position="155"/>
        <end position="175"/>
    </location>
</feature>
<evidence type="ECO:0000259" key="10">
    <source>
        <dbReference type="Pfam" id="PF01529"/>
    </source>
</evidence>
<feature type="domain" description="Palmitoyltransferase DHHC" evidence="10">
    <location>
        <begin position="64"/>
        <end position="107"/>
    </location>
</feature>
<keyword evidence="12" id="KW-1185">Reference proteome</keyword>
<evidence type="ECO:0000256" key="2">
    <source>
        <dbReference type="ARBA" id="ARBA00008574"/>
    </source>
</evidence>
<protein>
    <recommendedName>
        <fullName evidence="8">S-acyltransferase</fullName>
        <ecNumber evidence="8">2.3.1.225</ecNumber>
    </recommendedName>
    <alternativeName>
        <fullName evidence="8">Palmitoyltransferase</fullName>
    </alternativeName>
</protein>
<keyword evidence="7 8" id="KW-0012">Acyltransferase</keyword>
<keyword evidence="5" id="KW-1133">Transmembrane helix</keyword>
<dbReference type="PANTHER" id="PTHR22883">
    <property type="entry name" value="ZINC FINGER DHHC DOMAIN CONTAINING PROTEIN"/>
    <property type="match status" value="1"/>
</dbReference>
<evidence type="ECO:0000256" key="3">
    <source>
        <dbReference type="ARBA" id="ARBA00022679"/>
    </source>
</evidence>
<dbReference type="GO" id="GO:0005794">
    <property type="term" value="C:Golgi apparatus"/>
    <property type="evidence" value="ECO:0007669"/>
    <property type="project" value="TreeGrafter"/>
</dbReference>
<dbReference type="Pfam" id="PF01529">
    <property type="entry name" value="DHHC"/>
    <property type="match status" value="1"/>
</dbReference>
<dbReference type="PROSITE" id="PS50216">
    <property type="entry name" value="DHHC"/>
    <property type="match status" value="1"/>
</dbReference>
<comment type="domain">
    <text evidence="8">The DHHC domain is required for palmitoyltransferase activity.</text>
</comment>
<dbReference type="GO" id="GO:0006612">
    <property type="term" value="P:protein targeting to membrane"/>
    <property type="evidence" value="ECO:0007669"/>
    <property type="project" value="TreeGrafter"/>
</dbReference>
<evidence type="ECO:0000256" key="6">
    <source>
        <dbReference type="ARBA" id="ARBA00023136"/>
    </source>
</evidence>
<proteinExistence type="inferred from homology"/>
<reference evidence="11" key="1">
    <citation type="submission" date="2022-07" db="EMBL/GenBank/DDBJ databases">
        <authorList>
            <person name="Macas J."/>
            <person name="Novak P."/>
            <person name="Neumann P."/>
        </authorList>
    </citation>
    <scope>NUCLEOTIDE SEQUENCE</scope>
</reference>
<comment type="caution">
    <text evidence="11">The sequence shown here is derived from an EMBL/GenBank/DDBJ whole genome shotgun (WGS) entry which is preliminary data.</text>
</comment>
<evidence type="ECO:0000256" key="9">
    <source>
        <dbReference type="SAM" id="MobiDB-lite"/>
    </source>
</evidence>
<gene>
    <name evidence="11" type="ORF">CEURO_LOCUS15769</name>
</gene>
<evidence type="ECO:0000256" key="1">
    <source>
        <dbReference type="ARBA" id="ARBA00004127"/>
    </source>
</evidence>
<dbReference type="Proteomes" id="UP001152484">
    <property type="component" value="Unassembled WGS sequence"/>
</dbReference>
<comment type="catalytic activity">
    <reaction evidence="8">
        <text>L-cysteinyl-[protein] + hexadecanoyl-CoA = S-hexadecanoyl-L-cysteinyl-[protein] + CoA</text>
        <dbReference type="Rhea" id="RHEA:36683"/>
        <dbReference type="Rhea" id="RHEA-COMP:10131"/>
        <dbReference type="Rhea" id="RHEA-COMP:11032"/>
        <dbReference type="ChEBI" id="CHEBI:29950"/>
        <dbReference type="ChEBI" id="CHEBI:57287"/>
        <dbReference type="ChEBI" id="CHEBI:57379"/>
        <dbReference type="ChEBI" id="CHEBI:74151"/>
        <dbReference type="EC" id="2.3.1.225"/>
    </reaction>
</comment>
<sequence>MALIFLFLTSSTEPGVIPRRSKPTGFDEDPDISTPFTEGHDKTSNKNLPKWKNVIVNGHTIMVKYCDTCLLYRPPRASHCSICNNCVQKYDHHCEWLGQCIGLTTHENLRRQRGKEDNPYNKGILHNFKEVFFHNIPPSLVDFRSIVHEKENALSMKTNPPNPKGSINISNEKIE</sequence>
<evidence type="ECO:0000256" key="5">
    <source>
        <dbReference type="ARBA" id="ARBA00022989"/>
    </source>
</evidence>
<dbReference type="InterPro" id="IPR039859">
    <property type="entry name" value="PFA4/ZDH16/20/ERF2-like"/>
</dbReference>
<comment type="similarity">
    <text evidence="2 8">Belongs to the DHHC palmitoyltransferase family.</text>
</comment>
<feature type="region of interest" description="Disordered" evidence="9">
    <location>
        <begin position="18"/>
        <end position="44"/>
    </location>
</feature>
<comment type="subcellular location">
    <subcellularLocation>
        <location evidence="1">Endomembrane system</location>
        <topology evidence="1">Multi-pass membrane protein</topology>
    </subcellularLocation>
</comment>
<dbReference type="PANTHER" id="PTHR22883:SF484">
    <property type="entry name" value="PROTEIN S-ACYLTRANSFERASE 2-RELATED"/>
    <property type="match status" value="1"/>
</dbReference>
<dbReference type="OrthoDB" id="4096362at2759"/>
<accession>A0A9P0ZGK0</accession>
<name>A0A9P0ZGK0_CUSEU</name>
<dbReference type="AlphaFoldDB" id="A0A9P0ZGK0"/>
<dbReference type="InterPro" id="IPR001594">
    <property type="entry name" value="Palmitoyltrfase_DHHC"/>
</dbReference>
<evidence type="ECO:0000256" key="8">
    <source>
        <dbReference type="RuleBase" id="RU079119"/>
    </source>
</evidence>
<keyword evidence="3 8" id="KW-0808">Transferase</keyword>
<keyword evidence="6" id="KW-0472">Membrane</keyword>
<dbReference type="GO" id="GO:0005783">
    <property type="term" value="C:endoplasmic reticulum"/>
    <property type="evidence" value="ECO:0007669"/>
    <property type="project" value="TreeGrafter"/>
</dbReference>
<organism evidence="11 12">
    <name type="scientific">Cuscuta europaea</name>
    <name type="common">European dodder</name>
    <dbReference type="NCBI Taxonomy" id="41803"/>
    <lineage>
        <taxon>Eukaryota</taxon>
        <taxon>Viridiplantae</taxon>
        <taxon>Streptophyta</taxon>
        <taxon>Embryophyta</taxon>
        <taxon>Tracheophyta</taxon>
        <taxon>Spermatophyta</taxon>
        <taxon>Magnoliopsida</taxon>
        <taxon>eudicotyledons</taxon>
        <taxon>Gunneridae</taxon>
        <taxon>Pentapetalae</taxon>
        <taxon>asterids</taxon>
        <taxon>lamiids</taxon>
        <taxon>Solanales</taxon>
        <taxon>Convolvulaceae</taxon>
        <taxon>Cuscuteae</taxon>
        <taxon>Cuscuta</taxon>
        <taxon>Cuscuta subgen. Cuscuta</taxon>
    </lineage>
</organism>
<keyword evidence="4" id="KW-0812">Transmembrane</keyword>
<evidence type="ECO:0000256" key="7">
    <source>
        <dbReference type="ARBA" id="ARBA00023315"/>
    </source>
</evidence>